<dbReference type="EMBL" id="BANB01000813">
    <property type="protein sequence ID" value="GAN78397.1"/>
    <property type="molecule type" value="Genomic_DNA"/>
</dbReference>
<protein>
    <submittedName>
        <fullName evidence="2">Uncharacterized protein</fullName>
    </submittedName>
</protein>
<dbReference type="AlphaFoldDB" id="A0A0D6P9R4"/>
<evidence type="ECO:0000256" key="1">
    <source>
        <dbReference type="SAM" id="Phobius"/>
    </source>
</evidence>
<keyword evidence="3" id="KW-1185">Reference proteome</keyword>
<keyword evidence="1" id="KW-0472">Membrane</keyword>
<accession>A0A0D6P9R4</accession>
<organism evidence="2 3">
    <name type="scientific">Acidisphaera rubrifaciens HS-AP3</name>
    <dbReference type="NCBI Taxonomy" id="1231350"/>
    <lineage>
        <taxon>Bacteria</taxon>
        <taxon>Pseudomonadati</taxon>
        <taxon>Pseudomonadota</taxon>
        <taxon>Alphaproteobacteria</taxon>
        <taxon>Acetobacterales</taxon>
        <taxon>Acetobacteraceae</taxon>
        <taxon>Acidisphaera</taxon>
    </lineage>
</organism>
<name>A0A0D6P9R4_9PROT</name>
<keyword evidence="1" id="KW-0812">Transmembrane</keyword>
<sequence length="119" mass="12793">MSITHAPSPDALFTARFLARVPPDVAASFTPAQLRAVQASFGMRYAMDHAIDLRRRVRLPWLGGVYVVLLAGRDGRDGCRGDGRGRRRWPMSRGIRAVVACGMLLALAALPAGALLLPG</sequence>
<dbReference type="Proteomes" id="UP000032680">
    <property type="component" value="Unassembled WGS sequence"/>
</dbReference>
<comment type="caution">
    <text evidence="2">The sequence shown here is derived from an EMBL/GenBank/DDBJ whole genome shotgun (WGS) entry which is preliminary data.</text>
</comment>
<feature type="transmembrane region" description="Helical" evidence="1">
    <location>
        <begin position="94"/>
        <end position="117"/>
    </location>
</feature>
<keyword evidence="1" id="KW-1133">Transmembrane helix</keyword>
<evidence type="ECO:0000313" key="2">
    <source>
        <dbReference type="EMBL" id="GAN78397.1"/>
    </source>
</evidence>
<evidence type="ECO:0000313" key="3">
    <source>
        <dbReference type="Proteomes" id="UP000032680"/>
    </source>
</evidence>
<proteinExistence type="predicted"/>
<dbReference type="RefSeq" id="WP_199445691.1">
    <property type="nucleotide sequence ID" value="NZ_BANB01000813.1"/>
</dbReference>
<reference evidence="2 3" key="1">
    <citation type="submission" date="2012-11" db="EMBL/GenBank/DDBJ databases">
        <title>Whole genome sequence of Acidisphaera rubrifaciens HS-AP3.</title>
        <authorList>
            <person name="Azuma Y."/>
            <person name="Higashiura N."/>
            <person name="Hirakawa H."/>
            <person name="Matsushita K."/>
        </authorList>
    </citation>
    <scope>NUCLEOTIDE SEQUENCE [LARGE SCALE GENOMIC DNA]</scope>
    <source>
        <strain evidence="2 3">HS-AP3</strain>
    </source>
</reference>
<gene>
    <name evidence="2" type="ORF">Asru_0815_02</name>
</gene>